<dbReference type="AlphaFoldDB" id="A0A0P6XWP1"/>
<reference evidence="4 5" key="1">
    <citation type="submission" date="2015-07" db="EMBL/GenBank/DDBJ databases">
        <title>Whole genome sequence of Herpetosiphon geysericola DSM 7119.</title>
        <authorList>
            <person name="Hemp J."/>
            <person name="Ward L.M."/>
            <person name="Pace L.A."/>
            <person name="Fischer W.W."/>
        </authorList>
    </citation>
    <scope>NUCLEOTIDE SEQUENCE [LARGE SCALE GENOMIC DNA]</scope>
    <source>
        <strain evidence="4 5">DSM 7119</strain>
    </source>
</reference>
<dbReference type="PROSITE" id="PS50977">
    <property type="entry name" value="HTH_TETR_2"/>
    <property type="match status" value="1"/>
</dbReference>
<dbReference type="PROSITE" id="PS01081">
    <property type="entry name" value="HTH_TETR_1"/>
    <property type="match status" value="1"/>
</dbReference>
<dbReference type="Proteomes" id="UP000050277">
    <property type="component" value="Unassembled WGS sequence"/>
</dbReference>
<dbReference type="SUPFAM" id="SSF46689">
    <property type="entry name" value="Homeodomain-like"/>
    <property type="match status" value="1"/>
</dbReference>
<dbReference type="PANTHER" id="PTHR43479">
    <property type="entry name" value="ACREF/ENVCD OPERON REPRESSOR-RELATED"/>
    <property type="match status" value="1"/>
</dbReference>
<dbReference type="PRINTS" id="PR00455">
    <property type="entry name" value="HTHTETR"/>
</dbReference>
<keyword evidence="5" id="KW-1185">Reference proteome</keyword>
<organism evidence="4 5">
    <name type="scientific">Herpetosiphon geysericola</name>
    <dbReference type="NCBI Taxonomy" id="70996"/>
    <lineage>
        <taxon>Bacteria</taxon>
        <taxon>Bacillati</taxon>
        <taxon>Chloroflexota</taxon>
        <taxon>Chloroflexia</taxon>
        <taxon>Herpetosiphonales</taxon>
        <taxon>Herpetosiphonaceae</taxon>
        <taxon>Herpetosiphon</taxon>
    </lineage>
</organism>
<dbReference type="InterPro" id="IPR050624">
    <property type="entry name" value="HTH-type_Tx_Regulator"/>
</dbReference>
<dbReference type="OrthoDB" id="154075at2"/>
<evidence type="ECO:0000256" key="2">
    <source>
        <dbReference type="PROSITE-ProRule" id="PRU00335"/>
    </source>
</evidence>
<feature type="DNA-binding region" description="H-T-H motif" evidence="2">
    <location>
        <begin position="31"/>
        <end position="50"/>
    </location>
</feature>
<dbReference type="Pfam" id="PF00440">
    <property type="entry name" value="TetR_N"/>
    <property type="match status" value="1"/>
</dbReference>
<dbReference type="PATRIC" id="fig|70996.4.peg.1902"/>
<sequence length="200" mass="22321">MTEQVSETEYRSRLMDGMAAAVAEKGYAETTIADIVRLARVSKRTFYEHFASKEDCLLALYTAATDQLIEVIRQAIESAHDMHSRVRCAHRAYLQRIKAHPLLMRTLFIEILAAGSRGLQVRRAANQRFADLLRATGADQHYDSPQKRQITPALAMAIVGGINELILQAMESDQIDQLLLIEEPATALLEAVLARTVAED</sequence>
<evidence type="ECO:0000313" key="5">
    <source>
        <dbReference type="Proteomes" id="UP000050277"/>
    </source>
</evidence>
<dbReference type="EMBL" id="LGKP01000017">
    <property type="protein sequence ID" value="KPL88124.1"/>
    <property type="molecule type" value="Genomic_DNA"/>
</dbReference>
<keyword evidence="1 2" id="KW-0238">DNA-binding</keyword>
<protein>
    <recommendedName>
        <fullName evidence="3">HTH tetR-type domain-containing protein</fullName>
    </recommendedName>
</protein>
<dbReference type="Gene3D" id="1.10.357.10">
    <property type="entry name" value="Tetracycline Repressor, domain 2"/>
    <property type="match status" value="1"/>
</dbReference>
<comment type="caution">
    <text evidence="4">The sequence shown here is derived from an EMBL/GenBank/DDBJ whole genome shotgun (WGS) entry which is preliminary data.</text>
</comment>
<name>A0A0P6XWP1_9CHLR</name>
<accession>A0A0P6XWP1</accession>
<dbReference type="InterPro" id="IPR009057">
    <property type="entry name" value="Homeodomain-like_sf"/>
</dbReference>
<dbReference type="STRING" id="70996.SE18_10395"/>
<dbReference type="InterPro" id="IPR001647">
    <property type="entry name" value="HTH_TetR"/>
</dbReference>
<evidence type="ECO:0000313" key="4">
    <source>
        <dbReference type="EMBL" id="KPL88124.1"/>
    </source>
</evidence>
<dbReference type="GO" id="GO:0003677">
    <property type="term" value="F:DNA binding"/>
    <property type="evidence" value="ECO:0007669"/>
    <property type="project" value="UniProtKB-UniRule"/>
</dbReference>
<dbReference type="InterPro" id="IPR023772">
    <property type="entry name" value="DNA-bd_HTH_TetR-type_CS"/>
</dbReference>
<feature type="domain" description="HTH tetR-type" evidence="3">
    <location>
        <begin position="8"/>
        <end position="68"/>
    </location>
</feature>
<evidence type="ECO:0000259" key="3">
    <source>
        <dbReference type="PROSITE" id="PS50977"/>
    </source>
</evidence>
<gene>
    <name evidence="4" type="ORF">SE18_10395</name>
</gene>
<evidence type="ECO:0000256" key="1">
    <source>
        <dbReference type="ARBA" id="ARBA00023125"/>
    </source>
</evidence>
<proteinExistence type="predicted"/>
<dbReference type="RefSeq" id="WP_054534386.1">
    <property type="nucleotide sequence ID" value="NZ_LGKP01000017.1"/>
</dbReference>
<dbReference type="PANTHER" id="PTHR43479:SF11">
    <property type="entry name" value="ACREF_ENVCD OPERON REPRESSOR-RELATED"/>
    <property type="match status" value="1"/>
</dbReference>